<evidence type="ECO:0000256" key="5">
    <source>
        <dbReference type="ARBA" id="ARBA00023274"/>
    </source>
</evidence>
<evidence type="ECO:0000256" key="4">
    <source>
        <dbReference type="ARBA" id="ARBA00022980"/>
    </source>
</evidence>
<dbReference type="SUPFAM" id="SSF141091">
    <property type="entry name" value="L21p-like"/>
    <property type="match status" value="1"/>
</dbReference>
<name>A0A7H1B001_9GAMM</name>
<organism evidence="8 9">
    <name type="scientific">Buchnera aphidicola</name>
    <name type="common">Pentalonia nigronervosa</name>
    <dbReference type="NCBI Taxonomy" id="1309793"/>
    <lineage>
        <taxon>Bacteria</taxon>
        <taxon>Pseudomonadati</taxon>
        <taxon>Pseudomonadota</taxon>
        <taxon>Gammaproteobacteria</taxon>
        <taxon>Enterobacterales</taxon>
        <taxon>Erwiniaceae</taxon>
        <taxon>Buchnera</taxon>
    </lineage>
</organism>
<dbReference type="HAMAP" id="MF_01363">
    <property type="entry name" value="Ribosomal_bL21"/>
    <property type="match status" value="1"/>
</dbReference>
<evidence type="ECO:0000256" key="7">
    <source>
        <dbReference type="RuleBase" id="RU000562"/>
    </source>
</evidence>
<dbReference type="GO" id="GO:0003735">
    <property type="term" value="F:structural constituent of ribosome"/>
    <property type="evidence" value="ECO:0007669"/>
    <property type="project" value="InterPro"/>
</dbReference>
<dbReference type="InterPro" id="IPR018258">
    <property type="entry name" value="Ribosomal_bL21_CS"/>
</dbReference>
<comment type="function">
    <text evidence="6 7">This protein binds to 23S rRNA in the presence of protein L20.</text>
</comment>
<protein>
    <recommendedName>
        <fullName evidence="6">Large ribosomal subunit protein bL21</fullName>
    </recommendedName>
</protein>
<dbReference type="NCBIfam" id="TIGR00061">
    <property type="entry name" value="L21"/>
    <property type="match status" value="1"/>
</dbReference>
<reference evidence="8 9" key="1">
    <citation type="submission" date="2020-09" db="EMBL/GenBank/DDBJ databases">
        <title>Genome sequence of the banana aphid, Pentalonia nigronervosa Coquerel (Hemiptera: Aphididae) and its symbionts.</title>
        <authorList>
            <person name="Mathers T.C."/>
            <person name="Mugford S.T."/>
            <person name="Hogenhout S.A."/>
            <person name="Tripathi L."/>
        </authorList>
    </citation>
    <scope>NUCLEOTIDE SEQUENCE [LARGE SCALE GENOMIC DNA]</scope>
    <source>
        <strain evidence="8">Ba4</strain>
    </source>
</reference>
<dbReference type="AlphaFoldDB" id="A0A7H1B001"/>
<comment type="similarity">
    <text evidence="1 6 7">Belongs to the bacterial ribosomal protein bL21 family.</text>
</comment>
<dbReference type="EMBL" id="CP061275">
    <property type="protein sequence ID" value="QNS02056.1"/>
    <property type="molecule type" value="Genomic_DNA"/>
</dbReference>
<dbReference type="GO" id="GO:0006412">
    <property type="term" value="P:translation"/>
    <property type="evidence" value="ECO:0007669"/>
    <property type="project" value="UniProtKB-UniRule"/>
</dbReference>
<dbReference type="GO" id="GO:0005737">
    <property type="term" value="C:cytoplasm"/>
    <property type="evidence" value="ECO:0007669"/>
    <property type="project" value="UniProtKB-ARBA"/>
</dbReference>
<dbReference type="InterPro" id="IPR001787">
    <property type="entry name" value="Ribosomal_bL21"/>
</dbReference>
<dbReference type="Pfam" id="PF00829">
    <property type="entry name" value="Ribosomal_L21p"/>
    <property type="match status" value="1"/>
</dbReference>
<keyword evidence="4 6" id="KW-0689">Ribosomal protein</keyword>
<dbReference type="GO" id="GO:1990904">
    <property type="term" value="C:ribonucleoprotein complex"/>
    <property type="evidence" value="ECO:0007669"/>
    <property type="project" value="UniProtKB-KW"/>
</dbReference>
<dbReference type="PROSITE" id="PS01169">
    <property type="entry name" value="RIBOSOMAL_L21"/>
    <property type="match status" value="1"/>
</dbReference>
<evidence type="ECO:0000256" key="2">
    <source>
        <dbReference type="ARBA" id="ARBA00022730"/>
    </source>
</evidence>
<keyword evidence="5 6" id="KW-0687">Ribonucleoprotein</keyword>
<dbReference type="GO" id="GO:0005840">
    <property type="term" value="C:ribosome"/>
    <property type="evidence" value="ECO:0007669"/>
    <property type="project" value="UniProtKB-KW"/>
</dbReference>
<dbReference type="PANTHER" id="PTHR21349">
    <property type="entry name" value="50S RIBOSOMAL PROTEIN L21"/>
    <property type="match status" value="1"/>
</dbReference>
<keyword evidence="3 6" id="KW-0694">RNA-binding</keyword>
<accession>A0A7H1B001</accession>
<comment type="subunit">
    <text evidence="6">Part of the 50S ribosomal subunit. Contacts protein L20.</text>
</comment>
<dbReference type="GO" id="GO:0019843">
    <property type="term" value="F:rRNA binding"/>
    <property type="evidence" value="ECO:0007669"/>
    <property type="project" value="UniProtKB-UniRule"/>
</dbReference>
<dbReference type="PANTHER" id="PTHR21349:SF0">
    <property type="entry name" value="LARGE RIBOSOMAL SUBUNIT PROTEIN BL21M"/>
    <property type="match status" value="1"/>
</dbReference>
<keyword evidence="2 6" id="KW-0699">rRNA-binding</keyword>
<gene>
    <name evidence="6 8" type="primary">rplU</name>
    <name evidence="8" type="ORF">ICW73_01175</name>
</gene>
<evidence type="ECO:0000256" key="3">
    <source>
        <dbReference type="ARBA" id="ARBA00022884"/>
    </source>
</evidence>
<evidence type="ECO:0000256" key="1">
    <source>
        <dbReference type="ARBA" id="ARBA00008563"/>
    </source>
</evidence>
<evidence type="ECO:0000313" key="9">
    <source>
        <dbReference type="Proteomes" id="UP000516346"/>
    </source>
</evidence>
<dbReference type="InterPro" id="IPR036164">
    <property type="entry name" value="bL21-like_sf"/>
</dbReference>
<evidence type="ECO:0000313" key="8">
    <source>
        <dbReference type="EMBL" id="QNS02056.1"/>
    </source>
</evidence>
<sequence length="104" mass="12278">MYAIFRSGGKQYRVKKNHIVRLEKLKILQQQKIEFNEVLMIADEKNIKIGTPVLLGAKIVACVEKTGKSKKVKIVKFHRRKHYKKRQGHRQYFTDVKITDIKNI</sequence>
<dbReference type="InterPro" id="IPR028909">
    <property type="entry name" value="bL21-like"/>
</dbReference>
<evidence type="ECO:0000256" key="6">
    <source>
        <dbReference type="HAMAP-Rule" id="MF_01363"/>
    </source>
</evidence>
<dbReference type="Proteomes" id="UP000516346">
    <property type="component" value="Chromosome"/>
</dbReference>
<proteinExistence type="inferred from homology"/>